<gene>
    <name evidence="1" type="ORF">T11_8110</name>
</gene>
<evidence type="ECO:0000313" key="1">
    <source>
        <dbReference type="EMBL" id="KRZ05190.1"/>
    </source>
</evidence>
<accession>A0A0V1H3Q8</accession>
<keyword evidence="2" id="KW-1185">Reference proteome</keyword>
<organism evidence="1 2">
    <name type="scientific">Trichinella zimbabwensis</name>
    <dbReference type="NCBI Taxonomy" id="268475"/>
    <lineage>
        <taxon>Eukaryota</taxon>
        <taxon>Metazoa</taxon>
        <taxon>Ecdysozoa</taxon>
        <taxon>Nematoda</taxon>
        <taxon>Enoplea</taxon>
        <taxon>Dorylaimia</taxon>
        <taxon>Trichinellida</taxon>
        <taxon>Trichinellidae</taxon>
        <taxon>Trichinella</taxon>
    </lineage>
</organism>
<dbReference type="EMBL" id="JYDP01000144">
    <property type="protein sequence ID" value="KRZ05190.1"/>
    <property type="molecule type" value="Genomic_DNA"/>
</dbReference>
<comment type="caution">
    <text evidence="1">The sequence shown here is derived from an EMBL/GenBank/DDBJ whole genome shotgun (WGS) entry which is preliminary data.</text>
</comment>
<dbReference type="Proteomes" id="UP000055024">
    <property type="component" value="Unassembled WGS sequence"/>
</dbReference>
<name>A0A0V1H3Q8_9BILA</name>
<evidence type="ECO:0000313" key="2">
    <source>
        <dbReference type="Proteomes" id="UP000055024"/>
    </source>
</evidence>
<dbReference type="AlphaFoldDB" id="A0A0V1H3Q8"/>
<proteinExistence type="predicted"/>
<reference evidence="1 2" key="1">
    <citation type="submission" date="2015-01" db="EMBL/GenBank/DDBJ databases">
        <title>Evolution of Trichinella species and genotypes.</title>
        <authorList>
            <person name="Korhonen P.K."/>
            <person name="Edoardo P."/>
            <person name="Giuseppe L.R."/>
            <person name="Gasser R.B."/>
        </authorList>
    </citation>
    <scope>NUCLEOTIDE SEQUENCE [LARGE SCALE GENOMIC DNA]</scope>
    <source>
        <strain evidence="1">ISS1029</strain>
    </source>
</reference>
<protein>
    <submittedName>
        <fullName evidence="1">Uncharacterized protein</fullName>
    </submittedName>
</protein>
<sequence>MLYILKAAYQFSRLRLQLLLQKKDTNMAAIFKYVLDVVYPEEINIGRTSTDEPQAKHESKGKNGSVYYEPDYHYELVTIRLPWLTDQPTFPGLHDYPHRLR</sequence>